<dbReference type="GO" id="GO:0015012">
    <property type="term" value="P:heparan sulfate proteoglycan biosynthetic process"/>
    <property type="evidence" value="ECO:0007669"/>
    <property type="project" value="TreeGrafter"/>
</dbReference>
<dbReference type="InterPro" id="IPR043538">
    <property type="entry name" value="XYLT"/>
</dbReference>
<evidence type="ECO:0000256" key="1">
    <source>
        <dbReference type="ARBA" id="ARBA00004323"/>
    </source>
</evidence>
<evidence type="ECO:0000256" key="12">
    <source>
        <dbReference type="ARBA" id="ARBA00023157"/>
    </source>
</evidence>
<dbReference type="InterPro" id="IPR003406">
    <property type="entry name" value="Glyco_trans_14"/>
</dbReference>
<evidence type="ECO:0000313" key="15">
    <source>
        <dbReference type="EMBL" id="TFD94209.1"/>
    </source>
</evidence>
<evidence type="ECO:0000256" key="13">
    <source>
        <dbReference type="ARBA" id="ARBA00023180"/>
    </source>
</evidence>
<keyword evidence="16" id="KW-1185">Reference proteome</keyword>
<dbReference type="EMBL" id="SOML01000011">
    <property type="protein sequence ID" value="TFD94209.1"/>
    <property type="molecule type" value="Genomic_DNA"/>
</dbReference>
<dbReference type="GO" id="GO:0030158">
    <property type="term" value="F:protein xylosyltransferase activity"/>
    <property type="evidence" value="ECO:0007669"/>
    <property type="project" value="InterPro"/>
</dbReference>
<reference evidence="15 16" key="1">
    <citation type="submission" date="2019-03" db="EMBL/GenBank/DDBJ databases">
        <title>San Antonio Military Medical Center submission to MRSN (WRAIR), pending publication.</title>
        <authorList>
            <person name="Blyth D.M."/>
            <person name="Mccarthy S.L."/>
            <person name="Schall S.E."/>
            <person name="Stam J.A."/>
            <person name="Ong A.C."/>
            <person name="Mcgann P.T."/>
        </authorList>
    </citation>
    <scope>NUCLEOTIDE SEQUENCE [LARGE SCALE GENOMIC DNA]</scope>
    <source>
        <strain evidence="15 16">MRSN571793</strain>
    </source>
</reference>
<dbReference type="GO" id="GO:0050650">
    <property type="term" value="P:chondroitin sulfate proteoglycan biosynthetic process"/>
    <property type="evidence" value="ECO:0007669"/>
    <property type="project" value="TreeGrafter"/>
</dbReference>
<evidence type="ECO:0000256" key="9">
    <source>
        <dbReference type="ARBA" id="ARBA00022989"/>
    </source>
</evidence>
<evidence type="ECO:0000256" key="8">
    <source>
        <dbReference type="ARBA" id="ARBA00022968"/>
    </source>
</evidence>
<keyword evidence="4" id="KW-0808">Transferase</keyword>
<comment type="subcellular location">
    <subcellularLocation>
        <location evidence="2">Endoplasmic reticulum membrane</location>
        <topology evidence="2">Single-pass type II membrane protein</topology>
    </subcellularLocation>
    <subcellularLocation>
        <location evidence="1">Golgi apparatus membrane</location>
        <topology evidence="1">Single-pass type II membrane protein</topology>
    </subcellularLocation>
</comment>
<keyword evidence="7" id="KW-0256">Endoplasmic reticulum</keyword>
<dbReference type="Proteomes" id="UP000297861">
    <property type="component" value="Unassembled WGS sequence"/>
</dbReference>
<keyword evidence="6" id="KW-0479">Metal-binding</keyword>
<evidence type="ECO:0000313" key="16">
    <source>
        <dbReference type="Proteomes" id="UP000297861"/>
    </source>
</evidence>
<evidence type="ECO:0000256" key="14">
    <source>
        <dbReference type="ARBA" id="ARBA00042865"/>
    </source>
</evidence>
<evidence type="ECO:0000256" key="10">
    <source>
        <dbReference type="ARBA" id="ARBA00023034"/>
    </source>
</evidence>
<evidence type="ECO:0000256" key="2">
    <source>
        <dbReference type="ARBA" id="ARBA00004648"/>
    </source>
</evidence>
<dbReference type="STRING" id="1121485.GCA_000426485_01386"/>
<evidence type="ECO:0000256" key="11">
    <source>
        <dbReference type="ARBA" id="ARBA00023136"/>
    </source>
</evidence>
<sequence length="288" mass="34232">MKEVAILIMAHKNQAQLELLIENLLNNFALYIHIDTKSTIDISQLKSMYPTVNFYSEYNINWSGFNQIQCPLYLFRKAHQQKHRYYILISAQDLPIVSNEKIIESLSNGGCSYVVSDKLPLPQWKFNGGFDRVQLYWESDITGNSLYANLRRRIIGHIRKRQRMYNWRRPLYSNMEYYGGSNWVILKADAMSYLINFIDKHPRYIKSFRYSYCADELWVQTILATSDCNIKNEHFTYLNWQKGPEYPRTLRSDDYIDIISSPCLFARKFDMEVDSEIIRKILQHRNSL</sequence>
<dbReference type="PANTHER" id="PTHR46025:SF3">
    <property type="entry name" value="XYLOSYLTRANSFERASE OXT"/>
    <property type="match status" value="1"/>
</dbReference>
<organism evidence="15 16">
    <name type="scientific">Dysgonomonas capnocytophagoides</name>
    <dbReference type="NCBI Taxonomy" id="45254"/>
    <lineage>
        <taxon>Bacteria</taxon>
        <taxon>Pseudomonadati</taxon>
        <taxon>Bacteroidota</taxon>
        <taxon>Bacteroidia</taxon>
        <taxon>Bacteroidales</taxon>
        <taxon>Dysgonomonadaceae</taxon>
        <taxon>Dysgonomonas</taxon>
    </lineage>
</organism>
<evidence type="ECO:0000256" key="4">
    <source>
        <dbReference type="ARBA" id="ARBA00022679"/>
    </source>
</evidence>
<accession>A0A4Y8KVX4</accession>
<evidence type="ECO:0000256" key="6">
    <source>
        <dbReference type="ARBA" id="ARBA00022723"/>
    </source>
</evidence>
<dbReference type="PANTHER" id="PTHR46025">
    <property type="entry name" value="XYLOSYLTRANSFERASE OXT"/>
    <property type="match status" value="1"/>
</dbReference>
<keyword evidence="10" id="KW-0333">Golgi apparatus</keyword>
<keyword evidence="8" id="KW-0735">Signal-anchor</keyword>
<dbReference type="AlphaFoldDB" id="A0A4Y8KVX4"/>
<name>A0A4Y8KVX4_9BACT</name>
<evidence type="ECO:0000256" key="5">
    <source>
        <dbReference type="ARBA" id="ARBA00022692"/>
    </source>
</evidence>
<keyword evidence="11" id="KW-0472">Membrane</keyword>
<dbReference type="Pfam" id="PF02485">
    <property type="entry name" value="Branch"/>
    <property type="match status" value="1"/>
</dbReference>
<keyword evidence="5" id="KW-0812">Transmembrane</keyword>
<dbReference type="GO" id="GO:0016020">
    <property type="term" value="C:membrane"/>
    <property type="evidence" value="ECO:0007669"/>
    <property type="project" value="InterPro"/>
</dbReference>
<dbReference type="GO" id="GO:0046872">
    <property type="term" value="F:metal ion binding"/>
    <property type="evidence" value="ECO:0007669"/>
    <property type="project" value="UniProtKB-KW"/>
</dbReference>
<keyword evidence="9" id="KW-1133">Transmembrane helix</keyword>
<proteinExistence type="predicted"/>
<dbReference type="OrthoDB" id="7943907at2"/>
<keyword evidence="3" id="KW-0328">Glycosyltransferase</keyword>
<protein>
    <recommendedName>
        <fullName evidence="14">Peptide O-xylosyltransferase</fullName>
    </recommendedName>
</protein>
<comment type="caution">
    <text evidence="15">The sequence shown here is derived from an EMBL/GenBank/DDBJ whole genome shotgun (WGS) entry which is preliminary data.</text>
</comment>
<keyword evidence="13" id="KW-0325">Glycoprotein</keyword>
<evidence type="ECO:0000256" key="3">
    <source>
        <dbReference type="ARBA" id="ARBA00022676"/>
    </source>
</evidence>
<evidence type="ECO:0000256" key="7">
    <source>
        <dbReference type="ARBA" id="ARBA00022824"/>
    </source>
</evidence>
<gene>
    <name evidence="15" type="ORF">E2605_15730</name>
</gene>
<keyword evidence="12" id="KW-1015">Disulfide bond</keyword>